<dbReference type="SMART" id="SM00245">
    <property type="entry name" value="TSPc"/>
    <property type="match status" value="1"/>
</dbReference>
<dbReference type="InterPro" id="IPR036034">
    <property type="entry name" value="PDZ_sf"/>
</dbReference>
<dbReference type="Pfam" id="PF03572">
    <property type="entry name" value="Peptidase_S41"/>
    <property type="match status" value="1"/>
</dbReference>
<comment type="similarity">
    <text evidence="1 5">Belongs to the peptidase S41A family.</text>
</comment>
<dbReference type="InterPro" id="IPR041489">
    <property type="entry name" value="PDZ_6"/>
</dbReference>
<dbReference type="Pfam" id="PF17820">
    <property type="entry name" value="PDZ_6"/>
    <property type="match status" value="1"/>
</dbReference>
<dbReference type="GO" id="GO:0007165">
    <property type="term" value="P:signal transduction"/>
    <property type="evidence" value="ECO:0007669"/>
    <property type="project" value="TreeGrafter"/>
</dbReference>
<dbReference type="GO" id="GO:0008236">
    <property type="term" value="F:serine-type peptidase activity"/>
    <property type="evidence" value="ECO:0007669"/>
    <property type="project" value="UniProtKB-KW"/>
</dbReference>
<dbReference type="SUPFAM" id="SSF52096">
    <property type="entry name" value="ClpP/crotonase"/>
    <property type="match status" value="1"/>
</dbReference>
<evidence type="ECO:0000256" key="1">
    <source>
        <dbReference type="ARBA" id="ARBA00009179"/>
    </source>
</evidence>
<evidence type="ECO:0000256" key="3">
    <source>
        <dbReference type="ARBA" id="ARBA00022801"/>
    </source>
</evidence>
<dbReference type="FunFam" id="2.30.42.10:FF:000063">
    <property type="entry name" value="Peptidase, S41 family"/>
    <property type="match status" value="1"/>
</dbReference>
<proteinExistence type="inferred from homology"/>
<dbReference type="GO" id="GO:0006508">
    <property type="term" value="P:proteolysis"/>
    <property type="evidence" value="ECO:0007669"/>
    <property type="project" value="UniProtKB-KW"/>
</dbReference>
<dbReference type="InterPro" id="IPR055210">
    <property type="entry name" value="CtpA/B_N"/>
</dbReference>
<dbReference type="NCBIfam" id="TIGR00225">
    <property type="entry name" value="prc"/>
    <property type="match status" value="1"/>
</dbReference>
<evidence type="ECO:0000256" key="4">
    <source>
        <dbReference type="ARBA" id="ARBA00022825"/>
    </source>
</evidence>
<evidence type="ECO:0000256" key="6">
    <source>
        <dbReference type="SAM" id="Phobius"/>
    </source>
</evidence>
<dbReference type="EMBL" id="MGGR01000020">
    <property type="protein sequence ID" value="OGM33272.1"/>
    <property type="molecule type" value="Genomic_DNA"/>
</dbReference>
<keyword evidence="6" id="KW-0472">Membrane</keyword>
<protein>
    <recommendedName>
        <fullName evidence="7">PDZ domain-containing protein</fullName>
    </recommendedName>
</protein>
<dbReference type="AlphaFoldDB" id="A0A1F7Z142"/>
<keyword evidence="2 5" id="KW-0645">Protease</keyword>
<dbReference type="Proteomes" id="UP000177169">
    <property type="component" value="Unassembled WGS sequence"/>
</dbReference>
<dbReference type="InterPro" id="IPR001478">
    <property type="entry name" value="PDZ"/>
</dbReference>
<evidence type="ECO:0000256" key="5">
    <source>
        <dbReference type="RuleBase" id="RU004404"/>
    </source>
</evidence>
<keyword evidence="4 5" id="KW-0720">Serine protease</keyword>
<gene>
    <name evidence="8" type="ORF">A3D01_00590</name>
</gene>
<feature type="domain" description="PDZ" evidence="7">
    <location>
        <begin position="116"/>
        <end position="190"/>
    </location>
</feature>
<evidence type="ECO:0000256" key="2">
    <source>
        <dbReference type="ARBA" id="ARBA00022670"/>
    </source>
</evidence>
<reference evidence="8 9" key="1">
    <citation type="journal article" date="2016" name="Nat. Commun.">
        <title>Thousands of microbial genomes shed light on interconnected biogeochemical processes in an aquifer system.</title>
        <authorList>
            <person name="Anantharaman K."/>
            <person name="Brown C.T."/>
            <person name="Hug L.A."/>
            <person name="Sharon I."/>
            <person name="Castelle C.J."/>
            <person name="Probst A.J."/>
            <person name="Thomas B.C."/>
            <person name="Singh A."/>
            <person name="Wilkins M.J."/>
            <person name="Karaoz U."/>
            <person name="Brodie E.L."/>
            <person name="Williams K.H."/>
            <person name="Hubbard S.S."/>
            <person name="Banfield J.F."/>
        </authorList>
    </citation>
    <scope>NUCLEOTIDE SEQUENCE [LARGE SCALE GENOMIC DNA]</scope>
</reference>
<organism evidence="8 9">
    <name type="scientific">Candidatus Woesebacteria bacterium RIFCSPHIGHO2_02_FULL_39_13</name>
    <dbReference type="NCBI Taxonomy" id="1802505"/>
    <lineage>
        <taxon>Bacteria</taxon>
        <taxon>Candidatus Woeseibacteriota</taxon>
    </lineage>
</organism>
<feature type="transmembrane region" description="Helical" evidence="6">
    <location>
        <begin position="20"/>
        <end position="45"/>
    </location>
</feature>
<name>A0A1F7Z142_9BACT</name>
<evidence type="ECO:0000259" key="7">
    <source>
        <dbReference type="PROSITE" id="PS50106"/>
    </source>
</evidence>
<dbReference type="PANTHER" id="PTHR32060">
    <property type="entry name" value="TAIL-SPECIFIC PROTEASE"/>
    <property type="match status" value="1"/>
</dbReference>
<dbReference type="InterPro" id="IPR005151">
    <property type="entry name" value="Tail-specific_protease"/>
</dbReference>
<dbReference type="InterPro" id="IPR004447">
    <property type="entry name" value="Peptidase_S41A"/>
</dbReference>
<dbReference type="SUPFAM" id="SSF50156">
    <property type="entry name" value="PDZ domain-like"/>
    <property type="match status" value="1"/>
</dbReference>
<evidence type="ECO:0000313" key="8">
    <source>
        <dbReference type="EMBL" id="OGM33272.1"/>
    </source>
</evidence>
<dbReference type="InterPro" id="IPR029045">
    <property type="entry name" value="ClpP/crotonase-like_dom_sf"/>
</dbReference>
<keyword evidence="3 5" id="KW-0378">Hydrolase</keyword>
<accession>A0A1F7Z142</accession>
<dbReference type="GO" id="GO:0004175">
    <property type="term" value="F:endopeptidase activity"/>
    <property type="evidence" value="ECO:0007669"/>
    <property type="project" value="TreeGrafter"/>
</dbReference>
<dbReference type="SMART" id="SM00228">
    <property type="entry name" value="PDZ"/>
    <property type="match status" value="1"/>
</dbReference>
<keyword evidence="6" id="KW-0812">Transmembrane</keyword>
<comment type="caution">
    <text evidence="8">The sequence shown here is derived from an EMBL/GenBank/DDBJ whole genome shotgun (WGS) entry which is preliminary data.</text>
</comment>
<dbReference type="CDD" id="cd07560">
    <property type="entry name" value="Peptidase_S41_CPP"/>
    <property type="match status" value="1"/>
</dbReference>
<keyword evidence="6" id="KW-1133">Transmembrane helix</keyword>
<dbReference type="Pfam" id="PF22694">
    <property type="entry name" value="CtpB_N-like"/>
    <property type="match status" value="1"/>
</dbReference>
<dbReference type="CDD" id="cd06782">
    <property type="entry name" value="cpPDZ_CPP-like"/>
    <property type="match status" value="1"/>
</dbReference>
<dbReference type="PANTHER" id="PTHR32060:SF30">
    <property type="entry name" value="CARBOXY-TERMINAL PROCESSING PROTEASE CTPA"/>
    <property type="match status" value="1"/>
</dbReference>
<evidence type="ECO:0000313" key="9">
    <source>
        <dbReference type="Proteomes" id="UP000177169"/>
    </source>
</evidence>
<dbReference type="STRING" id="1802505.A3D01_00590"/>
<dbReference type="PROSITE" id="PS50106">
    <property type="entry name" value="PDZ"/>
    <property type="match status" value="1"/>
</dbReference>
<dbReference type="Gene3D" id="3.90.226.10">
    <property type="entry name" value="2-enoyl-CoA Hydratase, Chain A, domain 1"/>
    <property type="match status" value="1"/>
</dbReference>
<dbReference type="GO" id="GO:0030288">
    <property type="term" value="C:outer membrane-bounded periplasmic space"/>
    <property type="evidence" value="ECO:0007669"/>
    <property type="project" value="TreeGrafter"/>
</dbReference>
<dbReference type="Gene3D" id="2.30.42.10">
    <property type="match status" value="1"/>
</dbReference>
<sequence>MQPEKPSIPKVPITILSRLLIFILIISASFTGGYFFGINGFYASIKGYPKVTIRREVPQDKTDLDFSLFWRVWDTLYSKYYDKTKLIESGLVYGAIRGMVAAVGDPYTVFLPPEENKVVQEDLQGNFDGIGIQIGFKGTQLVVMAPLSSSPAEKAGIKAGDYIIAIKDEKKGIDRGTQGITLPEAVQTIRGPKGTSVTLTLTREGEDEPFEKEITRANIDVPSVTVEYVGDQENIAHVKILKFAGETLEEWENTVVELVKKPNLNGIIVDVRNNPGGYLQGAVELASDFLEDGQVVVIEQDGDGSKQEFRVEKLGRLRKLKTVVLINGGSASASEIFAGALRDAKAVNLVGEVSFGKGTIQEPQQINGGAGLHITIARWLTPNGTWVNEGGLKPDSEVEDNPDTSEDEQLQKAIEIVRL</sequence>
<dbReference type="Gene3D" id="3.30.750.44">
    <property type="match status" value="1"/>
</dbReference>